<name>A0ABN2TT09_9ACTN</name>
<protein>
    <submittedName>
        <fullName evidence="2">Uncharacterized protein</fullName>
    </submittedName>
</protein>
<dbReference type="Proteomes" id="UP001500751">
    <property type="component" value="Unassembled WGS sequence"/>
</dbReference>
<evidence type="ECO:0000256" key="1">
    <source>
        <dbReference type="SAM" id="MobiDB-lite"/>
    </source>
</evidence>
<dbReference type="EMBL" id="BAAAQN010000006">
    <property type="protein sequence ID" value="GAA2019135.1"/>
    <property type="molecule type" value="Genomic_DNA"/>
</dbReference>
<feature type="compositionally biased region" description="Basic and acidic residues" evidence="1">
    <location>
        <begin position="223"/>
        <end position="232"/>
    </location>
</feature>
<comment type="caution">
    <text evidence="2">The sequence shown here is derived from an EMBL/GenBank/DDBJ whole genome shotgun (WGS) entry which is preliminary data.</text>
</comment>
<gene>
    <name evidence="2" type="ORF">GCM10009839_14390</name>
</gene>
<reference evidence="2 3" key="1">
    <citation type="journal article" date="2019" name="Int. J. Syst. Evol. Microbiol.">
        <title>The Global Catalogue of Microorganisms (GCM) 10K type strain sequencing project: providing services to taxonomists for standard genome sequencing and annotation.</title>
        <authorList>
            <consortium name="The Broad Institute Genomics Platform"/>
            <consortium name="The Broad Institute Genome Sequencing Center for Infectious Disease"/>
            <person name="Wu L."/>
            <person name="Ma J."/>
        </authorList>
    </citation>
    <scope>NUCLEOTIDE SEQUENCE [LARGE SCALE GENOMIC DNA]</scope>
    <source>
        <strain evidence="2 3">JCM 16014</strain>
    </source>
</reference>
<proteinExistence type="predicted"/>
<organism evidence="2 3">
    <name type="scientific">Catenulispora yoronensis</name>
    <dbReference type="NCBI Taxonomy" id="450799"/>
    <lineage>
        <taxon>Bacteria</taxon>
        <taxon>Bacillati</taxon>
        <taxon>Actinomycetota</taxon>
        <taxon>Actinomycetes</taxon>
        <taxon>Catenulisporales</taxon>
        <taxon>Catenulisporaceae</taxon>
        <taxon>Catenulispora</taxon>
    </lineage>
</organism>
<accession>A0ABN2TT09</accession>
<evidence type="ECO:0000313" key="3">
    <source>
        <dbReference type="Proteomes" id="UP001500751"/>
    </source>
</evidence>
<evidence type="ECO:0000313" key="2">
    <source>
        <dbReference type="EMBL" id="GAA2019135.1"/>
    </source>
</evidence>
<keyword evidence="3" id="KW-1185">Reference proteome</keyword>
<dbReference type="RefSeq" id="WP_344664714.1">
    <property type="nucleotide sequence ID" value="NZ_BAAAQN010000006.1"/>
</dbReference>
<feature type="region of interest" description="Disordered" evidence="1">
    <location>
        <begin position="197"/>
        <end position="232"/>
    </location>
</feature>
<sequence length="232" mass="25675">MTRQLAAHVAAAIAYELDGWEARPSGVGFHGWFELLGPAGDIVQLRVGEHRIEALGIHEQDLGRTRAWDVAGYRHARIRFSAAKGPARMAGEIRRRLLPTVAENNRILDAAAAWISAAAAVDDAVFAAVKDLFANLHWRDPGSSRREEAASWGSGGGISVEFRLDAYQHDCRSSLTINNLTRVELLALARAAARLRTSATAPHSRSQPSARRHARTRRRRARARETRRTHSR</sequence>
<feature type="compositionally biased region" description="Basic residues" evidence="1">
    <location>
        <begin position="210"/>
        <end position="222"/>
    </location>
</feature>